<proteinExistence type="predicted"/>
<evidence type="ECO:0000313" key="2">
    <source>
        <dbReference type="Proteomes" id="UP000324222"/>
    </source>
</evidence>
<gene>
    <name evidence="1" type="ORF">E2C01_102713</name>
</gene>
<accession>A0A5B7K8Y1</accession>
<comment type="caution">
    <text evidence="1">The sequence shown here is derived from an EMBL/GenBank/DDBJ whole genome shotgun (WGS) entry which is preliminary data.</text>
</comment>
<dbReference type="Proteomes" id="UP000324222">
    <property type="component" value="Unassembled WGS sequence"/>
</dbReference>
<reference evidence="1 2" key="1">
    <citation type="submission" date="2019-05" db="EMBL/GenBank/DDBJ databases">
        <title>Another draft genome of Portunus trituberculatus and its Hox gene families provides insights of decapod evolution.</title>
        <authorList>
            <person name="Jeong J.-H."/>
            <person name="Song I."/>
            <person name="Kim S."/>
            <person name="Choi T."/>
            <person name="Kim D."/>
            <person name="Ryu S."/>
            <person name="Kim W."/>
        </authorList>
    </citation>
    <scope>NUCLEOTIDE SEQUENCE [LARGE SCALE GENOMIC DNA]</scope>
    <source>
        <tissue evidence="1">Muscle</tissue>
    </source>
</reference>
<protein>
    <submittedName>
        <fullName evidence="1">Uncharacterized protein</fullName>
    </submittedName>
</protein>
<sequence length="27" mass="2728">MSGRWCCWKDGTWACVGGAGRGGGIGV</sequence>
<keyword evidence="2" id="KW-1185">Reference proteome</keyword>
<evidence type="ECO:0000313" key="1">
    <source>
        <dbReference type="EMBL" id="MPD06882.1"/>
    </source>
</evidence>
<dbReference type="EMBL" id="VSRR010153500">
    <property type="protein sequence ID" value="MPD06882.1"/>
    <property type="molecule type" value="Genomic_DNA"/>
</dbReference>
<dbReference type="AlphaFoldDB" id="A0A5B7K8Y1"/>
<organism evidence="1 2">
    <name type="scientific">Portunus trituberculatus</name>
    <name type="common">Swimming crab</name>
    <name type="synonym">Neptunus trituberculatus</name>
    <dbReference type="NCBI Taxonomy" id="210409"/>
    <lineage>
        <taxon>Eukaryota</taxon>
        <taxon>Metazoa</taxon>
        <taxon>Ecdysozoa</taxon>
        <taxon>Arthropoda</taxon>
        <taxon>Crustacea</taxon>
        <taxon>Multicrustacea</taxon>
        <taxon>Malacostraca</taxon>
        <taxon>Eumalacostraca</taxon>
        <taxon>Eucarida</taxon>
        <taxon>Decapoda</taxon>
        <taxon>Pleocyemata</taxon>
        <taxon>Brachyura</taxon>
        <taxon>Eubrachyura</taxon>
        <taxon>Portunoidea</taxon>
        <taxon>Portunidae</taxon>
        <taxon>Portuninae</taxon>
        <taxon>Portunus</taxon>
    </lineage>
</organism>
<name>A0A5B7K8Y1_PORTR</name>